<reference evidence="1 2" key="1">
    <citation type="journal article" date="2023" name="Int. J. Syst. Evol. Microbiol.">
        <title>The observation of taxonomic boundaries for the 16SrII and 16SrXXV phytoplasmas using genome-based delimitation.</title>
        <authorList>
            <person name="Rodrigues Jardim B."/>
            <person name="Tran-Nguyen L.T.T."/>
            <person name="Gambley C."/>
            <person name="Al-Sadi A.M."/>
            <person name="Al-Subhi A.M."/>
            <person name="Foissac X."/>
            <person name="Salar P."/>
            <person name="Cai H."/>
            <person name="Yang J.Y."/>
            <person name="Davis R."/>
            <person name="Jones L."/>
            <person name="Rodoni B."/>
            <person name="Constable F.E."/>
        </authorList>
    </citation>
    <scope>NUCLEOTIDE SEQUENCE [LARGE SCALE GENOMIC DNA]</scope>
    <source>
        <strain evidence="1">BAWM-155c</strain>
    </source>
</reference>
<evidence type="ECO:0000313" key="1">
    <source>
        <dbReference type="EMBL" id="MDO8168023.1"/>
    </source>
</evidence>
<dbReference type="EMBL" id="JAOSID010000002">
    <property type="protein sequence ID" value="MDO8168023.1"/>
    <property type="molecule type" value="Genomic_DNA"/>
</dbReference>
<accession>A0ABT9DDT5</accession>
<dbReference type="InterPro" id="IPR011335">
    <property type="entry name" value="Restrct_endonuc-II-like"/>
</dbReference>
<name>A0ABT9DDT5_9MOLU</name>
<evidence type="ECO:0000313" key="2">
    <source>
        <dbReference type="Proteomes" id="UP001172036"/>
    </source>
</evidence>
<keyword evidence="2" id="KW-1185">Reference proteome</keyword>
<dbReference type="Proteomes" id="UP001172036">
    <property type="component" value="Unassembled WGS sequence"/>
</dbReference>
<comment type="caution">
    <text evidence="1">The sequence shown here is derived from an EMBL/GenBank/DDBJ whole genome shotgun (WGS) entry which is preliminary data.</text>
</comment>
<protein>
    <submittedName>
        <fullName evidence="1">DUF234 domain-containing protein</fullName>
    </submittedName>
</protein>
<sequence>MEIDIVSHIKKEIIAFECKWTNQKIDNRVVYELENKTSKINNFAITKLGFFAKSGYDQKLTTNSKTNSNYLYYQLEDLYDQLDDN</sequence>
<proteinExistence type="predicted"/>
<gene>
    <name evidence="1" type="ORF">OC680_00810</name>
</gene>
<organism evidence="1 2">
    <name type="scientific">Candidatus Phytoplasma melaleucae</name>
    <dbReference type="NCBI Taxonomy" id="2982630"/>
    <lineage>
        <taxon>Bacteria</taxon>
        <taxon>Bacillati</taxon>
        <taxon>Mycoplasmatota</taxon>
        <taxon>Mollicutes</taxon>
        <taxon>Acholeplasmatales</taxon>
        <taxon>Acholeplasmataceae</taxon>
        <taxon>Candidatus Phytoplasma</taxon>
    </lineage>
</organism>
<dbReference type="SUPFAM" id="SSF52980">
    <property type="entry name" value="Restriction endonuclease-like"/>
    <property type="match status" value="1"/>
</dbReference>